<dbReference type="AlphaFoldDB" id="A0A174SK92"/>
<reference evidence="2 3" key="1">
    <citation type="submission" date="2015-09" db="EMBL/GenBank/DDBJ databases">
        <authorList>
            <consortium name="Pathogen Informatics"/>
        </authorList>
    </citation>
    <scope>NUCLEOTIDE SEQUENCE [LARGE SCALE GENOMIC DNA]</scope>
    <source>
        <strain evidence="2 3">2789STDY5834899</strain>
    </source>
</reference>
<proteinExistence type="predicted"/>
<organism evidence="2 3">
    <name type="scientific">Bacteroides thetaiotaomicron</name>
    <dbReference type="NCBI Taxonomy" id="818"/>
    <lineage>
        <taxon>Bacteria</taxon>
        <taxon>Pseudomonadati</taxon>
        <taxon>Bacteroidota</taxon>
        <taxon>Bacteroidia</taxon>
        <taxon>Bacteroidales</taxon>
        <taxon>Bacteroidaceae</taxon>
        <taxon>Bacteroides</taxon>
    </lineage>
</organism>
<dbReference type="Pfam" id="PF08241">
    <property type="entry name" value="Methyltransf_11"/>
    <property type="match status" value="1"/>
</dbReference>
<accession>A0A174SK92</accession>
<dbReference type="Gene3D" id="3.40.50.150">
    <property type="entry name" value="Vaccinia Virus protein VP39"/>
    <property type="match status" value="1"/>
</dbReference>
<dbReference type="SUPFAM" id="SSF53335">
    <property type="entry name" value="S-adenosyl-L-methionine-dependent methyltransferases"/>
    <property type="match status" value="1"/>
</dbReference>
<evidence type="ECO:0000313" key="2">
    <source>
        <dbReference type="EMBL" id="CUP95610.1"/>
    </source>
</evidence>
<dbReference type="InterPro" id="IPR013216">
    <property type="entry name" value="Methyltransf_11"/>
</dbReference>
<dbReference type="RefSeq" id="WP_055300545.1">
    <property type="nucleotide sequence ID" value="NZ_CZAP01000017.1"/>
</dbReference>
<name>A0A174SK92_BACT4</name>
<dbReference type="InterPro" id="IPR029063">
    <property type="entry name" value="SAM-dependent_MTases_sf"/>
</dbReference>
<dbReference type="GO" id="GO:0008757">
    <property type="term" value="F:S-adenosylmethionine-dependent methyltransferase activity"/>
    <property type="evidence" value="ECO:0007669"/>
    <property type="project" value="InterPro"/>
</dbReference>
<gene>
    <name evidence="2" type="ORF">ERS852511_03796</name>
</gene>
<evidence type="ECO:0000259" key="1">
    <source>
        <dbReference type="Pfam" id="PF08241"/>
    </source>
</evidence>
<dbReference type="EMBL" id="CZAP01000017">
    <property type="protein sequence ID" value="CUP95610.1"/>
    <property type="molecule type" value="Genomic_DNA"/>
</dbReference>
<keyword evidence="2" id="KW-0489">Methyltransferase</keyword>
<sequence>MITRNPYDRDDIKINRKNKVLEIGPGHNPTFRANVVVERFIDSNYHRCGDVKVYPHQTFINANGETLPFKNKEFDYVICNQVLEHVDNPIDFVHEQCRVAQRGYMETPSFLGEFLFPKKSHKWIILHIDNKLILFEKAKMPGNYENNYGELFLNYLPYQSLPYKLLWLTEGDLMLNRCEWKDNIEIIVNPTDEKYLSFFIQPWNREMVEQLFPRRSGIKEIEKMFGALYYIAKNKIKSKVHKHTPITLEEYMKLKK</sequence>
<dbReference type="Proteomes" id="UP000095576">
    <property type="component" value="Unassembled WGS sequence"/>
</dbReference>
<keyword evidence="2" id="KW-0808">Transferase</keyword>
<evidence type="ECO:0000313" key="3">
    <source>
        <dbReference type="Proteomes" id="UP000095576"/>
    </source>
</evidence>
<feature type="domain" description="Methyltransferase type 11" evidence="1">
    <location>
        <begin position="53"/>
        <end position="103"/>
    </location>
</feature>
<dbReference type="GO" id="GO:0032259">
    <property type="term" value="P:methylation"/>
    <property type="evidence" value="ECO:0007669"/>
    <property type="project" value="UniProtKB-KW"/>
</dbReference>
<protein>
    <submittedName>
        <fullName evidence="2">Methyltransferase domain</fullName>
    </submittedName>
</protein>